<evidence type="ECO:0000256" key="1">
    <source>
        <dbReference type="SAM" id="Phobius"/>
    </source>
</evidence>
<evidence type="ECO:0000313" key="3">
    <source>
        <dbReference type="Proteomes" id="UP000242913"/>
    </source>
</evidence>
<keyword evidence="1" id="KW-1133">Transmembrane helix</keyword>
<dbReference type="Proteomes" id="UP000242913">
    <property type="component" value="Unassembled WGS sequence"/>
</dbReference>
<protein>
    <submittedName>
        <fullName evidence="2">Uncharacterized protein</fullName>
    </submittedName>
</protein>
<keyword evidence="3" id="KW-1185">Reference proteome</keyword>
<accession>A0A238C5G9</accession>
<reference evidence="2 3" key="1">
    <citation type="submission" date="2015-12" db="EMBL/GenBank/DDBJ databases">
        <title>Draft genome of the nematode, Onchocerca flexuosa.</title>
        <authorList>
            <person name="Mitreva M."/>
        </authorList>
    </citation>
    <scope>NUCLEOTIDE SEQUENCE [LARGE SCALE GENOMIC DNA]</scope>
    <source>
        <strain evidence="2">Red Deer</strain>
    </source>
</reference>
<proteinExistence type="predicted"/>
<organism evidence="2 3">
    <name type="scientific">Onchocerca flexuosa</name>
    <dbReference type="NCBI Taxonomy" id="387005"/>
    <lineage>
        <taxon>Eukaryota</taxon>
        <taxon>Metazoa</taxon>
        <taxon>Ecdysozoa</taxon>
        <taxon>Nematoda</taxon>
        <taxon>Chromadorea</taxon>
        <taxon>Rhabditida</taxon>
        <taxon>Spirurina</taxon>
        <taxon>Spiruromorpha</taxon>
        <taxon>Filarioidea</taxon>
        <taxon>Onchocercidae</taxon>
        <taxon>Onchocerca</taxon>
    </lineage>
</organism>
<dbReference type="OrthoDB" id="16520at2759"/>
<dbReference type="EMBL" id="KZ269977">
    <property type="protein sequence ID" value="OZC12466.1"/>
    <property type="molecule type" value="Genomic_DNA"/>
</dbReference>
<dbReference type="AlphaFoldDB" id="A0A238C5G9"/>
<feature type="transmembrane region" description="Helical" evidence="1">
    <location>
        <begin position="55"/>
        <end position="76"/>
    </location>
</feature>
<keyword evidence="1" id="KW-0472">Membrane</keyword>
<gene>
    <name evidence="2" type="ORF">X798_00097</name>
</gene>
<name>A0A238C5G9_9BILA</name>
<evidence type="ECO:0000313" key="2">
    <source>
        <dbReference type="EMBL" id="OZC12466.1"/>
    </source>
</evidence>
<sequence length="86" mass="9774">MLNSYSFTYTDLFTHLSAIGKYHKTMKGDRKLSLDKFNYDELITSGPFERNWRGIIIALLVIAAMCSLIILATLLITPCKNPIIYA</sequence>
<keyword evidence="1" id="KW-0812">Transmembrane</keyword>